<dbReference type="Pfam" id="PF01292">
    <property type="entry name" value="Ni_hydr_CYTB"/>
    <property type="match status" value="1"/>
</dbReference>
<keyword evidence="3 6" id="KW-0812">Transmembrane</keyword>
<protein>
    <submittedName>
        <fullName evidence="8">Cytochrome b/b6 domain-containing protein</fullName>
    </submittedName>
</protein>
<gene>
    <name evidence="8" type="ORF">ACFO5Q_12395</name>
</gene>
<feature type="transmembrane region" description="Helical" evidence="6">
    <location>
        <begin position="39"/>
        <end position="58"/>
    </location>
</feature>
<dbReference type="PANTHER" id="PTHR30485:SF2">
    <property type="entry name" value="BLL0597 PROTEIN"/>
    <property type="match status" value="1"/>
</dbReference>
<evidence type="ECO:0000256" key="2">
    <source>
        <dbReference type="ARBA" id="ARBA00022475"/>
    </source>
</evidence>
<keyword evidence="9" id="KW-1185">Reference proteome</keyword>
<dbReference type="RefSeq" id="WP_068149082.1">
    <property type="nucleotide sequence ID" value="NZ_JBHSCR010000013.1"/>
</dbReference>
<evidence type="ECO:0000313" key="9">
    <source>
        <dbReference type="Proteomes" id="UP001595776"/>
    </source>
</evidence>
<feature type="transmembrane region" description="Helical" evidence="6">
    <location>
        <begin position="191"/>
        <end position="208"/>
    </location>
</feature>
<keyword evidence="5 6" id="KW-0472">Membrane</keyword>
<evidence type="ECO:0000256" key="1">
    <source>
        <dbReference type="ARBA" id="ARBA00004651"/>
    </source>
</evidence>
<feature type="domain" description="Cytochrome b561 bacterial/Ni-hydrogenase" evidence="7">
    <location>
        <begin position="4"/>
        <end position="176"/>
    </location>
</feature>
<dbReference type="SUPFAM" id="SSF81342">
    <property type="entry name" value="Transmembrane di-heme cytochromes"/>
    <property type="match status" value="1"/>
</dbReference>
<feature type="transmembrane region" description="Helical" evidence="6">
    <location>
        <begin position="93"/>
        <end position="115"/>
    </location>
</feature>
<dbReference type="InterPro" id="IPR051542">
    <property type="entry name" value="Hydrogenase_cytochrome"/>
</dbReference>
<reference evidence="9" key="1">
    <citation type="journal article" date="2019" name="Int. J. Syst. Evol. Microbiol.">
        <title>The Global Catalogue of Microorganisms (GCM) 10K type strain sequencing project: providing services to taxonomists for standard genome sequencing and annotation.</title>
        <authorList>
            <consortium name="The Broad Institute Genomics Platform"/>
            <consortium name="The Broad Institute Genome Sequencing Center for Infectious Disease"/>
            <person name="Wu L."/>
            <person name="Ma J."/>
        </authorList>
    </citation>
    <scope>NUCLEOTIDE SEQUENCE [LARGE SCALE GENOMIC DNA]</scope>
    <source>
        <strain evidence="9">CGMCC 1.15304</strain>
    </source>
</reference>
<comment type="caution">
    <text evidence="8">The sequence shown here is derived from an EMBL/GenBank/DDBJ whole genome shotgun (WGS) entry which is preliminary data.</text>
</comment>
<evidence type="ECO:0000313" key="8">
    <source>
        <dbReference type="EMBL" id="MFC4348645.1"/>
    </source>
</evidence>
<accession>A0ABV8UCU9</accession>
<keyword evidence="2" id="KW-1003">Cell membrane</keyword>
<dbReference type="PANTHER" id="PTHR30485">
    <property type="entry name" value="NI/FE-HYDROGENASE 1 B-TYPE CYTOCHROME SUBUNIT"/>
    <property type="match status" value="1"/>
</dbReference>
<dbReference type="EMBL" id="JBHSCR010000013">
    <property type="protein sequence ID" value="MFC4348645.1"/>
    <property type="molecule type" value="Genomic_DNA"/>
</dbReference>
<feature type="transmembrane region" description="Helical" evidence="6">
    <location>
        <begin position="7"/>
        <end position="27"/>
    </location>
</feature>
<comment type="subcellular location">
    <subcellularLocation>
        <location evidence="1">Cell membrane</location>
        <topology evidence="1">Multi-pass membrane protein</topology>
    </subcellularLocation>
</comment>
<name>A0ABV8UCU9_9PROT</name>
<keyword evidence="4 6" id="KW-1133">Transmembrane helix</keyword>
<organism evidence="8 9">
    <name type="scientific">Kordiimonas lipolytica</name>
    <dbReference type="NCBI Taxonomy" id="1662421"/>
    <lineage>
        <taxon>Bacteria</taxon>
        <taxon>Pseudomonadati</taxon>
        <taxon>Pseudomonadota</taxon>
        <taxon>Alphaproteobacteria</taxon>
        <taxon>Kordiimonadales</taxon>
        <taxon>Kordiimonadaceae</taxon>
        <taxon>Kordiimonas</taxon>
    </lineage>
</organism>
<evidence type="ECO:0000259" key="7">
    <source>
        <dbReference type="Pfam" id="PF01292"/>
    </source>
</evidence>
<feature type="transmembrane region" description="Helical" evidence="6">
    <location>
        <begin position="143"/>
        <end position="163"/>
    </location>
</feature>
<dbReference type="Gene3D" id="1.20.950.20">
    <property type="entry name" value="Transmembrane di-heme cytochromes, Chain C"/>
    <property type="match status" value="1"/>
</dbReference>
<proteinExistence type="predicted"/>
<sequence length="210" mass="22825">MKIWDIAIRLFHWTLVVAFVMAAYSAFQDKFGIYADMHTYAGVTILILMVWRILWGLVGSESARFSSFVRGPKAIMGYLRHGDTAKCAGHNPLGALSVVAMLLLLLAQAVMGLFATDDMFFSGPLNGEAGSWAGTLTRLHKQLGLVLIGLATFHVLVVLYYTLIKKAGILRAMITGTKAEAKKAPRMASPWLALGVLVPVAATLWFAILG</sequence>
<evidence type="ECO:0000256" key="4">
    <source>
        <dbReference type="ARBA" id="ARBA00022989"/>
    </source>
</evidence>
<evidence type="ECO:0000256" key="6">
    <source>
        <dbReference type="SAM" id="Phobius"/>
    </source>
</evidence>
<dbReference type="Proteomes" id="UP001595776">
    <property type="component" value="Unassembled WGS sequence"/>
</dbReference>
<evidence type="ECO:0000256" key="5">
    <source>
        <dbReference type="ARBA" id="ARBA00023136"/>
    </source>
</evidence>
<evidence type="ECO:0000256" key="3">
    <source>
        <dbReference type="ARBA" id="ARBA00022692"/>
    </source>
</evidence>
<dbReference type="InterPro" id="IPR011577">
    <property type="entry name" value="Cyt_b561_bac/Ni-Hgenase"/>
</dbReference>
<dbReference type="InterPro" id="IPR016174">
    <property type="entry name" value="Di-haem_cyt_TM"/>
</dbReference>